<evidence type="ECO:0000313" key="1">
    <source>
        <dbReference type="EMBL" id="AEE49395.1"/>
    </source>
</evidence>
<reference key="2">
    <citation type="submission" date="2011-04" db="EMBL/GenBank/DDBJ databases">
        <title>Complete sequence of chromosome of Haliscomenobacter hydrossis DSM 1100.</title>
        <authorList>
            <consortium name="US DOE Joint Genome Institute (JGI-PGF)"/>
            <person name="Lucas S."/>
            <person name="Han J."/>
            <person name="Lapidus A."/>
            <person name="Bruce D."/>
            <person name="Goodwin L."/>
            <person name="Pitluck S."/>
            <person name="Peters L."/>
            <person name="Kyrpides N."/>
            <person name="Mavromatis K."/>
            <person name="Ivanova N."/>
            <person name="Ovchinnikova G."/>
            <person name="Pagani I."/>
            <person name="Daligault H."/>
            <person name="Detter J.C."/>
            <person name="Han C."/>
            <person name="Land M."/>
            <person name="Hauser L."/>
            <person name="Markowitz V."/>
            <person name="Cheng J.-F."/>
            <person name="Hugenholtz P."/>
            <person name="Woyke T."/>
            <person name="Wu D."/>
            <person name="Verbarg S."/>
            <person name="Frueling A."/>
            <person name="Brambilla E."/>
            <person name="Klenk H.-P."/>
            <person name="Eisen J.A."/>
        </authorList>
    </citation>
    <scope>NUCLEOTIDE SEQUENCE</scope>
    <source>
        <strain>DSM 1100</strain>
    </source>
</reference>
<dbReference type="RefSeq" id="WP_013763949.1">
    <property type="nucleotide sequence ID" value="NC_015510.1"/>
</dbReference>
<keyword evidence="2" id="KW-1185">Reference proteome</keyword>
<name>F4KYF4_HALH1</name>
<reference evidence="1 2" key="1">
    <citation type="journal article" date="2011" name="Stand. Genomic Sci.">
        <title>Complete genome sequence of Haliscomenobacter hydrossis type strain (O).</title>
        <authorList>
            <consortium name="US DOE Joint Genome Institute (JGI-PGF)"/>
            <person name="Daligault H."/>
            <person name="Lapidus A."/>
            <person name="Zeytun A."/>
            <person name="Nolan M."/>
            <person name="Lucas S."/>
            <person name="Del Rio T.G."/>
            <person name="Tice H."/>
            <person name="Cheng J.F."/>
            <person name="Tapia R."/>
            <person name="Han C."/>
            <person name="Goodwin L."/>
            <person name="Pitluck S."/>
            <person name="Liolios K."/>
            <person name="Pagani I."/>
            <person name="Ivanova N."/>
            <person name="Huntemann M."/>
            <person name="Mavromatis K."/>
            <person name="Mikhailova N."/>
            <person name="Pati A."/>
            <person name="Chen A."/>
            <person name="Palaniappan K."/>
            <person name="Land M."/>
            <person name="Hauser L."/>
            <person name="Brambilla E.M."/>
            <person name="Rohde M."/>
            <person name="Verbarg S."/>
            <person name="Goker M."/>
            <person name="Bristow J."/>
            <person name="Eisen J.A."/>
            <person name="Markowitz V."/>
            <person name="Hugenholtz P."/>
            <person name="Kyrpides N.C."/>
            <person name="Klenk H.P."/>
            <person name="Woyke T."/>
        </authorList>
    </citation>
    <scope>NUCLEOTIDE SEQUENCE [LARGE SCALE GENOMIC DNA]</scope>
    <source>
        <strain evidence="2">ATCC 27775 / DSM 1100 / LMG 10767 / O</strain>
    </source>
</reference>
<accession>F4KYF4</accession>
<protein>
    <submittedName>
        <fullName evidence="1">Uncharacterized protein</fullName>
    </submittedName>
</protein>
<organism evidence="1 2">
    <name type="scientific">Haliscomenobacter hydrossis (strain ATCC 27775 / DSM 1100 / LMG 10767 / O)</name>
    <dbReference type="NCBI Taxonomy" id="760192"/>
    <lineage>
        <taxon>Bacteria</taxon>
        <taxon>Pseudomonadati</taxon>
        <taxon>Bacteroidota</taxon>
        <taxon>Saprospiria</taxon>
        <taxon>Saprospirales</taxon>
        <taxon>Haliscomenobacteraceae</taxon>
        <taxon>Haliscomenobacter</taxon>
    </lineage>
</organism>
<dbReference type="OrthoDB" id="9801155at2"/>
<dbReference type="Proteomes" id="UP000008461">
    <property type="component" value="Chromosome"/>
</dbReference>
<sequence length="294" mass="32577">MSDAILQQVIQAQQASGAFPSYVVLNGRAVPDENCCITALVGLSLLELPATRVLTQVLDRALAFVEACEDPQHPGAFRYYPYRIESPRLNIPIFNDLDDSALAALFLLKTGKRSREAICGHLDSVFENNRKLWVSDADPGWISAGAALTWLTGTAHKNPVDACVNANVAALYAQMGLWEAPMYLSCINSLQRLATYWGDPAQRWRYVAPFYAHPLELVYALERAVAAGATALQQPLNSFAKYSWSQVDTAQTWLMERPICCNDSGSPLWYAPVLQQVRRAFFQNAKMKLSNGNC</sequence>
<dbReference type="AlphaFoldDB" id="F4KYF4"/>
<dbReference type="STRING" id="760192.Halhy_1502"/>
<proteinExistence type="predicted"/>
<dbReference type="EMBL" id="CP002691">
    <property type="protein sequence ID" value="AEE49395.1"/>
    <property type="molecule type" value="Genomic_DNA"/>
</dbReference>
<dbReference type="KEGG" id="hhy:Halhy_1502"/>
<dbReference type="eggNOG" id="ENOG5032SGR">
    <property type="taxonomic scope" value="Bacteria"/>
</dbReference>
<gene>
    <name evidence="1" type="ordered locus">Halhy_1502</name>
</gene>
<dbReference type="HOGENOM" id="CLU_929630_0_0_10"/>
<evidence type="ECO:0000313" key="2">
    <source>
        <dbReference type="Proteomes" id="UP000008461"/>
    </source>
</evidence>